<evidence type="ECO:0000256" key="6">
    <source>
        <dbReference type="ARBA" id="ARBA00022884"/>
    </source>
</evidence>
<dbReference type="OrthoDB" id="9764149at2"/>
<dbReference type="GO" id="GO:0008859">
    <property type="term" value="F:exoribonuclease II activity"/>
    <property type="evidence" value="ECO:0007669"/>
    <property type="project" value="UniProtKB-UniRule"/>
</dbReference>
<dbReference type="PANTHER" id="PTHR23355:SF9">
    <property type="entry name" value="DIS3-LIKE EXONUCLEASE 2"/>
    <property type="match status" value="1"/>
</dbReference>
<dbReference type="GO" id="GO:0005829">
    <property type="term" value="C:cytosol"/>
    <property type="evidence" value="ECO:0007669"/>
    <property type="project" value="TreeGrafter"/>
</dbReference>
<dbReference type="InterPro" id="IPR022966">
    <property type="entry name" value="RNase_II/R_CS"/>
</dbReference>
<evidence type="ECO:0000256" key="1">
    <source>
        <dbReference type="ARBA" id="ARBA00001849"/>
    </source>
</evidence>
<gene>
    <name evidence="7 9" type="primary">rnr</name>
    <name evidence="9" type="ORF">MYB_02180</name>
</gene>
<feature type="domain" description="S1 motif" evidence="8">
    <location>
        <begin position="621"/>
        <end position="702"/>
    </location>
</feature>
<dbReference type="PROSITE" id="PS50126">
    <property type="entry name" value="S1"/>
    <property type="match status" value="1"/>
</dbReference>
<evidence type="ECO:0000256" key="4">
    <source>
        <dbReference type="ARBA" id="ARBA00022801"/>
    </source>
</evidence>
<comment type="subcellular location">
    <subcellularLocation>
        <location evidence="7">Cytoplasm</location>
    </subcellularLocation>
</comment>
<evidence type="ECO:0000313" key="10">
    <source>
        <dbReference type="Proteomes" id="UP000019229"/>
    </source>
</evidence>
<dbReference type="EC" id="3.1.13.1" evidence="7"/>
<dbReference type="AlphaFoldDB" id="W5UUI1"/>
<dbReference type="Gene3D" id="2.40.50.140">
    <property type="entry name" value="Nucleic acid-binding proteins"/>
    <property type="match status" value="1"/>
</dbReference>
<dbReference type="InterPro" id="IPR003029">
    <property type="entry name" value="S1_domain"/>
</dbReference>
<keyword evidence="10" id="KW-1185">Reference proteome</keyword>
<keyword evidence="3 7" id="KW-0540">Nuclease</keyword>
<reference evidence="9 10" key="1">
    <citation type="journal article" date="2014" name="Genome Announc.">
        <title>Complete Genome Sequence of Mycoplasma bovoculi Strain M165/69T (ATCC 29104).</title>
        <authorList>
            <person name="Calcutt M.J."/>
            <person name="Foecking M.F."/>
        </authorList>
    </citation>
    <scope>NUCLEOTIDE SEQUENCE [LARGE SCALE GENOMIC DNA]</scope>
    <source>
        <strain evidence="9">M165/69</strain>
    </source>
</reference>
<accession>W5UUI1</accession>
<dbReference type="GO" id="GO:0003723">
    <property type="term" value="F:RNA binding"/>
    <property type="evidence" value="ECO:0007669"/>
    <property type="project" value="UniProtKB-UniRule"/>
</dbReference>
<sequence length="710" mass="81786">MIISPEKLSVFLKTPRSYVEIVRFFNISKHLHHDVTQQIVKLIKDFAIFKLQDGRYHWPRLIETKIGLFRCRNANYGFVEDKDKTPQSTSVFVAARFSANSLDGDEVRVNVYEDSIREGQKYGVITKILQRNTKTLIGKVVSKNNSFIFEPFNFQQPVHFVWQSSENLKVDKFVQVQIIDFFRNTLKISFLKEIGDANEEFVYVKIPIFESNVPTKFSELACQEAKNIPQNIGEIESDRVDLRNEIVFTIDGDDTKDFDDAISVFHQGDNYVLKVHIADVSHYVKENSAIDIDAQERGTSIYLPHTVIPMLPEELSNGICSLNPNVDRYTLTMEALIDSKGNNLDIKIYPSVINSKFRLTYKQVNKYFEDKIVTWDNSSSDSEKQKNAVAKMLDVALELHTILHKFKLQQGYVDLEVPEQKIILNEQGYTDSIQIKHRGIGETLIESFMVRANENVAQVLFEKKVPLLYRIHHKPDQAGIDVFNSIAQQIGAKHQIKDNVDSIEFAKAVEKIKTIDDSNFIKYSILRCLQKAIYSTYNDGHFGLASKFYTHFTSPIRRYPDLLVHRIIRYVLFEKHADFERFEEIMNNQASQTTNFERRAVALERKVVSIKKAEYMQHQIGQSFEAQITSAVNYGIFVEIDQKFDALIFARQLPDAEENPYTLAPEGFELSNGHYKFKVGAKIPVILSEVDIWNGKITAIVDLKKLNKIS</sequence>
<dbReference type="Pfam" id="PF00575">
    <property type="entry name" value="S1"/>
    <property type="match status" value="1"/>
</dbReference>
<evidence type="ECO:0000256" key="2">
    <source>
        <dbReference type="ARBA" id="ARBA00022490"/>
    </source>
</evidence>
<dbReference type="PROSITE" id="PS01175">
    <property type="entry name" value="RIBONUCLEASE_II"/>
    <property type="match status" value="1"/>
</dbReference>
<dbReference type="NCBIfam" id="TIGR00358">
    <property type="entry name" value="3_prime_RNase"/>
    <property type="match status" value="1"/>
</dbReference>
<keyword evidence="5 7" id="KW-0269">Exonuclease</keyword>
<keyword evidence="4 7" id="KW-0378">Hydrolase</keyword>
<dbReference type="InterPro" id="IPR012340">
    <property type="entry name" value="NA-bd_OB-fold"/>
</dbReference>
<dbReference type="HOGENOM" id="CLU_002333_4_1_14"/>
<dbReference type="SMART" id="SM00316">
    <property type="entry name" value="S1"/>
    <property type="match status" value="1"/>
</dbReference>
<dbReference type="NCBIfam" id="TIGR02063">
    <property type="entry name" value="RNase_R"/>
    <property type="match status" value="1"/>
</dbReference>
<dbReference type="Pfam" id="PF00773">
    <property type="entry name" value="RNB"/>
    <property type="match status" value="1"/>
</dbReference>
<proteinExistence type="inferred from homology"/>
<evidence type="ECO:0000256" key="7">
    <source>
        <dbReference type="HAMAP-Rule" id="MF_01895"/>
    </source>
</evidence>
<evidence type="ECO:0000313" key="9">
    <source>
        <dbReference type="EMBL" id="AHH45440.1"/>
    </source>
</evidence>
<name>W5UUI1_9BACT</name>
<dbReference type="RefSeq" id="WP_022934677.1">
    <property type="nucleotide sequence ID" value="NZ_CP007154.1"/>
</dbReference>
<organism evidence="9 10">
    <name type="scientific">Mesomycoplasma bovoculi M165/69</name>
    <dbReference type="NCBI Taxonomy" id="743966"/>
    <lineage>
        <taxon>Bacteria</taxon>
        <taxon>Bacillati</taxon>
        <taxon>Mycoplasmatota</taxon>
        <taxon>Mycoplasmoidales</taxon>
        <taxon>Metamycoplasmataceae</taxon>
        <taxon>Mesomycoplasma</taxon>
    </lineage>
</organism>
<dbReference type="InterPro" id="IPR050180">
    <property type="entry name" value="RNR_Ribonuclease"/>
</dbReference>
<dbReference type="InterPro" id="IPR001900">
    <property type="entry name" value="RNase_II/R"/>
</dbReference>
<dbReference type="InterPro" id="IPR011805">
    <property type="entry name" value="RNase_R"/>
</dbReference>
<dbReference type="SMART" id="SM00955">
    <property type="entry name" value="RNB"/>
    <property type="match status" value="1"/>
</dbReference>
<protein>
    <recommendedName>
        <fullName evidence="7">Ribonuclease R</fullName>
        <shortName evidence="7">RNase R</shortName>
        <ecNumber evidence="7">3.1.13.1</ecNumber>
    </recommendedName>
</protein>
<dbReference type="HAMAP" id="MF_01895">
    <property type="entry name" value="RNase_R"/>
    <property type="match status" value="1"/>
</dbReference>
<evidence type="ECO:0000259" key="8">
    <source>
        <dbReference type="PROSITE" id="PS50126"/>
    </source>
</evidence>
<dbReference type="PANTHER" id="PTHR23355">
    <property type="entry name" value="RIBONUCLEASE"/>
    <property type="match status" value="1"/>
</dbReference>
<dbReference type="EMBL" id="CP007154">
    <property type="protein sequence ID" value="AHH45440.1"/>
    <property type="molecule type" value="Genomic_DNA"/>
</dbReference>
<keyword evidence="6 7" id="KW-0694">RNA-binding</keyword>
<dbReference type="GO" id="GO:0006402">
    <property type="term" value="P:mRNA catabolic process"/>
    <property type="evidence" value="ECO:0007669"/>
    <property type="project" value="TreeGrafter"/>
</dbReference>
<comment type="function">
    <text evidence="7">3'-5' exoribonuclease that releases 5'-nucleoside monophosphates and is involved in maturation of structured RNAs.</text>
</comment>
<dbReference type="SUPFAM" id="SSF50249">
    <property type="entry name" value="Nucleic acid-binding proteins"/>
    <property type="match status" value="3"/>
</dbReference>
<dbReference type="STRING" id="743966.MYB_02180"/>
<dbReference type="InterPro" id="IPR004476">
    <property type="entry name" value="RNase_II/RNase_R"/>
</dbReference>
<keyword evidence="2 7" id="KW-0963">Cytoplasm</keyword>
<dbReference type="Proteomes" id="UP000019229">
    <property type="component" value="Chromosome"/>
</dbReference>
<evidence type="ECO:0000256" key="5">
    <source>
        <dbReference type="ARBA" id="ARBA00022839"/>
    </source>
</evidence>
<comment type="catalytic activity">
    <reaction evidence="1 7">
        <text>Exonucleolytic cleavage in the 3'- to 5'-direction to yield nucleoside 5'-phosphates.</text>
        <dbReference type="EC" id="3.1.13.1"/>
    </reaction>
</comment>
<dbReference type="eggNOG" id="COG0557">
    <property type="taxonomic scope" value="Bacteria"/>
</dbReference>
<dbReference type="PATRIC" id="fig|743966.3.peg.439"/>
<dbReference type="KEGG" id="mbc:MYB_02180"/>
<comment type="similarity">
    <text evidence="7">Belongs to the RNR ribonuclease family. RNase R subfamily.</text>
</comment>
<evidence type="ECO:0000256" key="3">
    <source>
        <dbReference type="ARBA" id="ARBA00022722"/>
    </source>
</evidence>